<dbReference type="AlphaFoldDB" id="A0A078AJ99"/>
<proteinExistence type="predicted"/>
<dbReference type="Proteomes" id="UP000039865">
    <property type="component" value="Unassembled WGS sequence"/>
</dbReference>
<feature type="region of interest" description="Disordered" evidence="1">
    <location>
        <begin position="66"/>
        <end position="115"/>
    </location>
</feature>
<gene>
    <name evidence="2" type="primary">Contig5829.g6250</name>
    <name evidence="2" type="ORF">STYLEM_11407</name>
</gene>
<sequence length="143" mass="16294">MEKNQLLTQKSAEEEKKGSAGQANGKVDKGQTGSGNSQWDPLNFKNASDYTTKNITNRWENHRDEWLNASGDTKSQSKEADVRGATQSKPVPLDQYDPERKALKKTMKSVQGPYSRFSNYYPLEEIIDLYMEIWYDSDSDSDD</sequence>
<feature type="compositionally biased region" description="Polar residues" evidence="1">
    <location>
        <begin position="1"/>
        <end position="10"/>
    </location>
</feature>
<reference evidence="2 3" key="1">
    <citation type="submission" date="2014-06" db="EMBL/GenBank/DDBJ databases">
        <authorList>
            <person name="Swart Estienne"/>
        </authorList>
    </citation>
    <scope>NUCLEOTIDE SEQUENCE [LARGE SCALE GENOMIC DNA]</scope>
    <source>
        <strain evidence="2 3">130c</strain>
    </source>
</reference>
<name>A0A078AJ99_STYLE</name>
<dbReference type="EMBL" id="CCKQ01010861">
    <property type="protein sequence ID" value="CDW82375.1"/>
    <property type="molecule type" value="Genomic_DNA"/>
</dbReference>
<evidence type="ECO:0000313" key="2">
    <source>
        <dbReference type="EMBL" id="CDW82375.1"/>
    </source>
</evidence>
<dbReference type="InParanoid" id="A0A078AJ99"/>
<evidence type="ECO:0000313" key="3">
    <source>
        <dbReference type="Proteomes" id="UP000039865"/>
    </source>
</evidence>
<protein>
    <submittedName>
        <fullName evidence="2">Uncharacterized protein</fullName>
    </submittedName>
</protein>
<dbReference type="OrthoDB" id="10592194at2759"/>
<organism evidence="2 3">
    <name type="scientific">Stylonychia lemnae</name>
    <name type="common">Ciliate</name>
    <dbReference type="NCBI Taxonomy" id="5949"/>
    <lineage>
        <taxon>Eukaryota</taxon>
        <taxon>Sar</taxon>
        <taxon>Alveolata</taxon>
        <taxon>Ciliophora</taxon>
        <taxon>Intramacronucleata</taxon>
        <taxon>Spirotrichea</taxon>
        <taxon>Stichotrichia</taxon>
        <taxon>Sporadotrichida</taxon>
        <taxon>Oxytrichidae</taxon>
        <taxon>Stylonychinae</taxon>
        <taxon>Stylonychia</taxon>
    </lineage>
</organism>
<evidence type="ECO:0000256" key="1">
    <source>
        <dbReference type="SAM" id="MobiDB-lite"/>
    </source>
</evidence>
<keyword evidence="3" id="KW-1185">Reference proteome</keyword>
<feature type="region of interest" description="Disordered" evidence="1">
    <location>
        <begin position="1"/>
        <end position="47"/>
    </location>
</feature>
<accession>A0A078AJ99</accession>
<feature type="compositionally biased region" description="Polar residues" evidence="1">
    <location>
        <begin position="34"/>
        <end position="47"/>
    </location>
</feature>